<feature type="region of interest" description="Disordered" evidence="1">
    <location>
        <begin position="39"/>
        <end position="83"/>
    </location>
</feature>
<proteinExistence type="predicted"/>
<dbReference type="PATRIC" id="fig|665004.4.peg.2849"/>
<name>A0A147KEE8_THECS</name>
<organism evidence="2 3">
    <name type="scientific">Thermobifida cellulosilytica TB100</name>
    <dbReference type="NCBI Taxonomy" id="665004"/>
    <lineage>
        <taxon>Bacteria</taxon>
        <taxon>Bacillati</taxon>
        <taxon>Actinomycetota</taxon>
        <taxon>Actinomycetes</taxon>
        <taxon>Streptosporangiales</taxon>
        <taxon>Nocardiopsidaceae</taxon>
        <taxon>Thermobifida</taxon>
    </lineage>
</organism>
<reference evidence="3" key="1">
    <citation type="journal article" date="2017" name="Acta Aliment.">
        <title>Plant polysaccharide degrading enzyme system of Thermpbifida cellulosilytica TB100 revealed by de novo genome project data.</title>
        <authorList>
            <person name="Toth A."/>
            <person name="Baka E."/>
            <person name="Luzics S."/>
            <person name="Bata-Vidacs I."/>
            <person name="Nagy I."/>
            <person name="Balint B."/>
            <person name="Herceg R."/>
            <person name="Olasz F."/>
            <person name="Wilk T."/>
            <person name="Nagy T."/>
            <person name="Kriszt B."/>
            <person name="Nagy I."/>
            <person name="Kukolya J."/>
        </authorList>
    </citation>
    <scope>NUCLEOTIDE SEQUENCE [LARGE SCALE GENOMIC DNA]</scope>
    <source>
        <strain evidence="3">TB100</strain>
    </source>
</reference>
<accession>A0A147KEE8</accession>
<dbReference type="STRING" id="665004.AC529_16300"/>
<evidence type="ECO:0000256" key="1">
    <source>
        <dbReference type="SAM" id="MobiDB-lite"/>
    </source>
</evidence>
<gene>
    <name evidence="2" type="ORF">AC529_16300</name>
</gene>
<keyword evidence="3" id="KW-1185">Reference proteome</keyword>
<evidence type="ECO:0000313" key="3">
    <source>
        <dbReference type="Proteomes" id="UP000074382"/>
    </source>
</evidence>
<sequence>MDDMITSETLLLPKETVEAVRRGAEAAHMSVPDYVRSLVEADSQSSPDAPSFNDRLLDEHRSHITSSLTNEDVLAARQEERPE</sequence>
<comment type="caution">
    <text evidence="2">The sequence shown here is derived from an EMBL/GenBank/DDBJ whole genome shotgun (WGS) entry which is preliminary data.</text>
</comment>
<dbReference type="EMBL" id="LGEM01000115">
    <property type="protein sequence ID" value="KUP95672.1"/>
    <property type="molecule type" value="Genomic_DNA"/>
</dbReference>
<dbReference type="Proteomes" id="UP000074382">
    <property type="component" value="Unassembled WGS sequence"/>
</dbReference>
<dbReference type="AlphaFoldDB" id="A0A147KEE8"/>
<protein>
    <submittedName>
        <fullName evidence="2">Uncharacterized protein</fullName>
    </submittedName>
</protein>
<evidence type="ECO:0000313" key="2">
    <source>
        <dbReference type="EMBL" id="KUP95672.1"/>
    </source>
</evidence>